<feature type="coiled-coil region" evidence="1">
    <location>
        <begin position="117"/>
        <end position="144"/>
    </location>
</feature>
<dbReference type="PANTHER" id="PTHR43581">
    <property type="entry name" value="ATP/GTP PHOSPHATASE"/>
    <property type="match status" value="1"/>
</dbReference>
<feature type="domain" description="AAA+ ATPase" evidence="2">
    <location>
        <begin position="48"/>
        <end position="258"/>
    </location>
</feature>
<evidence type="ECO:0000256" key="1">
    <source>
        <dbReference type="SAM" id="Coils"/>
    </source>
</evidence>
<dbReference type="Pfam" id="PF13304">
    <property type="entry name" value="AAA_21"/>
    <property type="match status" value="1"/>
</dbReference>
<comment type="caution">
    <text evidence="3">The sequence shown here is derived from an EMBL/GenBank/DDBJ whole genome shotgun (WGS) entry which is preliminary data.</text>
</comment>
<dbReference type="GO" id="GO:0005524">
    <property type="term" value="F:ATP binding"/>
    <property type="evidence" value="ECO:0007669"/>
    <property type="project" value="InterPro"/>
</dbReference>
<dbReference type="SMART" id="SM00382">
    <property type="entry name" value="AAA"/>
    <property type="match status" value="1"/>
</dbReference>
<reference evidence="3" key="2">
    <citation type="submission" date="2021-04" db="EMBL/GenBank/DDBJ databases">
        <authorList>
            <person name="Gilroy R."/>
        </authorList>
    </citation>
    <scope>NUCLEOTIDE SEQUENCE</scope>
    <source>
        <strain evidence="3">ChiBcec16_6824</strain>
    </source>
</reference>
<dbReference type="AlphaFoldDB" id="A0A9D1YAZ6"/>
<evidence type="ECO:0000313" key="3">
    <source>
        <dbReference type="EMBL" id="HIY22317.1"/>
    </source>
</evidence>
<gene>
    <name evidence="3" type="ORF">H9841_10525</name>
</gene>
<evidence type="ECO:0000259" key="2">
    <source>
        <dbReference type="SMART" id="SM00382"/>
    </source>
</evidence>
<proteinExistence type="predicted"/>
<organism evidence="3 4">
    <name type="scientific">Candidatus Flavonifractor merdigallinarum</name>
    <dbReference type="NCBI Taxonomy" id="2838589"/>
    <lineage>
        <taxon>Bacteria</taxon>
        <taxon>Bacillati</taxon>
        <taxon>Bacillota</taxon>
        <taxon>Clostridia</taxon>
        <taxon>Eubacteriales</taxon>
        <taxon>Oscillospiraceae</taxon>
        <taxon>Flavonifractor</taxon>
    </lineage>
</organism>
<dbReference type="InterPro" id="IPR027417">
    <property type="entry name" value="P-loop_NTPase"/>
</dbReference>
<dbReference type="InterPro" id="IPR003959">
    <property type="entry name" value="ATPase_AAA_core"/>
</dbReference>
<keyword evidence="1" id="KW-0175">Coiled coil</keyword>
<dbReference type="Proteomes" id="UP000823868">
    <property type="component" value="Unassembled WGS sequence"/>
</dbReference>
<accession>A0A9D1YAZ6</accession>
<reference evidence="3" key="1">
    <citation type="journal article" date="2021" name="PeerJ">
        <title>Extensive microbial diversity within the chicken gut microbiome revealed by metagenomics and culture.</title>
        <authorList>
            <person name="Gilroy R."/>
            <person name="Ravi A."/>
            <person name="Getino M."/>
            <person name="Pursley I."/>
            <person name="Horton D.L."/>
            <person name="Alikhan N.F."/>
            <person name="Baker D."/>
            <person name="Gharbi K."/>
            <person name="Hall N."/>
            <person name="Watson M."/>
            <person name="Adriaenssens E.M."/>
            <person name="Foster-Nyarko E."/>
            <person name="Jarju S."/>
            <person name="Secka A."/>
            <person name="Antonio M."/>
            <person name="Oren A."/>
            <person name="Chaudhuri R.R."/>
            <person name="La Ragione R."/>
            <person name="Hildebrand F."/>
            <person name="Pallen M.J."/>
        </authorList>
    </citation>
    <scope>NUCLEOTIDE SEQUENCE</scope>
    <source>
        <strain evidence="3">ChiBcec16_6824</strain>
    </source>
</reference>
<protein>
    <submittedName>
        <fullName evidence="3">AAA family ATPase</fullName>
    </submittedName>
</protein>
<dbReference type="EMBL" id="DXDX01000190">
    <property type="protein sequence ID" value="HIY22317.1"/>
    <property type="molecule type" value="Genomic_DNA"/>
</dbReference>
<dbReference type="InterPro" id="IPR003593">
    <property type="entry name" value="AAA+_ATPase"/>
</dbReference>
<sequence length="289" mass="32802">MFLDTFRLPGEHWESDFLAGSPKARRTCYRSYYPFGVFPPRQLEQIECAPVTIFYGGNGSGKSTLLSLIAQVLGVERGAPFNHSAFFDDFAAACRATGEGAPAGSRLIASDDVFDFLLDLRCINDGVERRREELLEEYAQRRRSAYQLQSLEDLEELRKNNAAKSGTGSRFVRQAGMVDTPERSNGESAFLYFTEHIRENALYLLDEPENSMAVGYQLQLRQFLEDSVRFYRCQLLIATHSPFLLSLPGARVYDLDSRPVAVRAWTELENMRAYYTFFEAHSAQFESTG</sequence>
<dbReference type="SUPFAM" id="SSF52540">
    <property type="entry name" value="P-loop containing nucleoside triphosphate hydrolases"/>
    <property type="match status" value="1"/>
</dbReference>
<evidence type="ECO:0000313" key="4">
    <source>
        <dbReference type="Proteomes" id="UP000823868"/>
    </source>
</evidence>
<dbReference type="GO" id="GO:0016887">
    <property type="term" value="F:ATP hydrolysis activity"/>
    <property type="evidence" value="ECO:0007669"/>
    <property type="project" value="InterPro"/>
</dbReference>
<name>A0A9D1YAZ6_9FIRM</name>
<dbReference type="PANTHER" id="PTHR43581:SF4">
    <property type="entry name" value="ATP_GTP PHOSPHATASE"/>
    <property type="match status" value="1"/>
</dbReference>
<dbReference type="Gene3D" id="3.40.50.300">
    <property type="entry name" value="P-loop containing nucleotide triphosphate hydrolases"/>
    <property type="match status" value="1"/>
</dbReference>
<dbReference type="InterPro" id="IPR051396">
    <property type="entry name" value="Bact_Antivir_Def_Nuclease"/>
</dbReference>